<evidence type="ECO:0000256" key="7">
    <source>
        <dbReference type="RuleBase" id="RU363032"/>
    </source>
</evidence>
<dbReference type="GO" id="GO:0055085">
    <property type="term" value="P:transmembrane transport"/>
    <property type="evidence" value="ECO:0007669"/>
    <property type="project" value="InterPro"/>
</dbReference>
<dbReference type="Pfam" id="PF00528">
    <property type="entry name" value="BPD_transp_1"/>
    <property type="match status" value="1"/>
</dbReference>
<dbReference type="GO" id="GO:0005886">
    <property type="term" value="C:plasma membrane"/>
    <property type="evidence" value="ECO:0007669"/>
    <property type="project" value="UniProtKB-SubCell"/>
</dbReference>
<evidence type="ECO:0000259" key="8">
    <source>
        <dbReference type="PROSITE" id="PS50928"/>
    </source>
</evidence>
<keyword evidence="3" id="KW-1003">Cell membrane</keyword>
<dbReference type="CDD" id="cd06261">
    <property type="entry name" value="TM_PBP2"/>
    <property type="match status" value="1"/>
</dbReference>
<feature type="transmembrane region" description="Helical" evidence="7">
    <location>
        <begin position="12"/>
        <end position="31"/>
    </location>
</feature>
<dbReference type="InterPro" id="IPR051393">
    <property type="entry name" value="ABC_transporter_permease"/>
</dbReference>
<evidence type="ECO:0000313" key="9">
    <source>
        <dbReference type="EMBL" id="CUO27072.1"/>
    </source>
</evidence>
<feature type="transmembrane region" description="Helical" evidence="7">
    <location>
        <begin position="148"/>
        <end position="167"/>
    </location>
</feature>
<comment type="subcellular location">
    <subcellularLocation>
        <location evidence="1 7">Cell membrane</location>
        <topology evidence="1 7">Multi-pass membrane protein</topology>
    </subcellularLocation>
</comment>
<feature type="domain" description="ABC transmembrane type-1" evidence="8">
    <location>
        <begin position="71"/>
        <end position="283"/>
    </location>
</feature>
<dbReference type="Proteomes" id="UP000095651">
    <property type="component" value="Unassembled WGS sequence"/>
</dbReference>
<dbReference type="PANTHER" id="PTHR30193:SF37">
    <property type="entry name" value="INNER MEMBRANE ABC TRANSPORTER PERMEASE PROTEIN YCJO"/>
    <property type="match status" value="1"/>
</dbReference>
<dbReference type="PANTHER" id="PTHR30193">
    <property type="entry name" value="ABC TRANSPORTER PERMEASE PROTEIN"/>
    <property type="match status" value="1"/>
</dbReference>
<dbReference type="RefSeq" id="WP_055655167.1">
    <property type="nucleotide sequence ID" value="NZ_CABIXC010000005.1"/>
</dbReference>
<reference evidence="9 10" key="1">
    <citation type="submission" date="2015-09" db="EMBL/GenBank/DDBJ databases">
        <authorList>
            <consortium name="Pathogen Informatics"/>
        </authorList>
    </citation>
    <scope>NUCLEOTIDE SEQUENCE [LARGE SCALE GENOMIC DNA]</scope>
    <source>
        <strain evidence="9 10">2789STDY5608850</strain>
    </source>
</reference>
<evidence type="ECO:0000256" key="3">
    <source>
        <dbReference type="ARBA" id="ARBA00022475"/>
    </source>
</evidence>
<organism evidence="9 10">
    <name type="scientific">Hungatella hathewayi</name>
    <dbReference type="NCBI Taxonomy" id="154046"/>
    <lineage>
        <taxon>Bacteria</taxon>
        <taxon>Bacillati</taxon>
        <taxon>Bacillota</taxon>
        <taxon>Clostridia</taxon>
        <taxon>Lachnospirales</taxon>
        <taxon>Lachnospiraceae</taxon>
        <taxon>Hungatella</taxon>
    </lineage>
</organism>
<dbReference type="AlphaFoldDB" id="A0A174DN64"/>
<dbReference type="SUPFAM" id="SSF161098">
    <property type="entry name" value="MetI-like"/>
    <property type="match status" value="1"/>
</dbReference>
<keyword evidence="5 7" id="KW-1133">Transmembrane helix</keyword>
<evidence type="ECO:0000256" key="1">
    <source>
        <dbReference type="ARBA" id="ARBA00004651"/>
    </source>
</evidence>
<feature type="transmembrane region" description="Helical" evidence="7">
    <location>
        <begin position="262"/>
        <end position="282"/>
    </location>
</feature>
<keyword evidence="6 7" id="KW-0472">Membrane</keyword>
<evidence type="ECO:0000256" key="2">
    <source>
        <dbReference type="ARBA" id="ARBA00022448"/>
    </source>
</evidence>
<keyword evidence="2 7" id="KW-0813">Transport</keyword>
<proteinExistence type="inferred from homology"/>
<accession>A0A174DN64</accession>
<evidence type="ECO:0000256" key="6">
    <source>
        <dbReference type="ARBA" id="ARBA00023136"/>
    </source>
</evidence>
<evidence type="ECO:0000256" key="4">
    <source>
        <dbReference type="ARBA" id="ARBA00022692"/>
    </source>
</evidence>
<name>A0A174DN64_9FIRM</name>
<protein>
    <submittedName>
        <fullName evidence="9">Permease component of ABC-type sugar transporter</fullName>
    </submittedName>
</protein>
<feature type="transmembrane region" description="Helical" evidence="7">
    <location>
        <begin position="109"/>
        <end position="128"/>
    </location>
</feature>
<dbReference type="InterPro" id="IPR000515">
    <property type="entry name" value="MetI-like"/>
</dbReference>
<dbReference type="Gene3D" id="1.10.3720.10">
    <property type="entry name" value="MetI-like"/>
    <property type="match status" value="1"/>
</dbReference>
<comment type="similarity">
    <text evidence="7">Belongs to the binding-protein-dependent transport system permease family.</text>
</comment>
<sequence>MKSLSRAVKDRIFVWSIVIPAILFFIIFVYYPFAKNVYYMFCDYNYIKAPVFSGLKNIQQFITDSTAHRALFNTFAITIFSVPLVLVVSLGAALAVFSMKRGKNFIRSALFATFLVPPVVASVIFKLMFGTESGLINTVLNTLGLPSVGWLISPGWALAAIIIVHVWNGTGYYMVIFLAGLSNINRQLYEAARVDGANGVQVFRYITVPQLKPTIIFSMIYATITYLRSFALVEILTEGGPYRSTETIIMYMFKQGFQSRNVGYASVIAVVVFLITLVISLIQMKLTKYYDD</sequence>
<evidence type="ECO:0000256" key="5">
    <source>
        <dbReference type="ARBA" id="ARBA00022989"/>
    </source>
</evidence>
<keyword evidence="4 7" id="KW-0812">Transmembrane</keyword>
<feature type="transmembrane region" description="Helical" evidence="7">
    <location>
        <begin position="75"/>
        <end position="97"/>
    </location>
</feature>
<keyword evidence="9" id="KW-0762">Sugar transport</keyword>
<dbReference type="InterPro" id="IPR035906">
    <property type="entry name" value="MetI-like_sf"/>
</dbReference>
<dbReference type="PROSITE" id="PS50928">
    <property type="entry name" value="ABC_TM1"/>
    <property type="match status" value="1"/>
</dbReference>
<dbReference type="EMBL" id="CYZE01000005">
    <property type="protein sequence ID" value="CUO27072.1"/>
    <property type="molecule type" value="Genomic_DNA"/>
</dbReference>
<evidence type="ECO:0000313" key="10">
    <source>
        <dbReference type="Proteomes" id="UP000095651"/>
    </source>
</evidence>
<gene>
    <name evidence="9" type="primary">malF_1</name>
    <name evidence="9" type="ORF">ERS852407_02305</name>
</gene>